<feature type="domain" description="Erythromycin biosynthesis protein CIII-like C-terminal" evidence="1">
    <location>
        <begin position="160"/>
        <end position="259"/>
    </location>
</feature>
<dbReference type="EMBL" id="CADCWM010000718">
    <property type="protein sequence ID" value="CAA9577642.1"/>
    <property type="molecule type" value="Genomic_DNA"/>
</dbReference>
<dbReference type="InterPro" id="IPR002213">
    <property type="entry name" value="UDP_glucos_trans"/>
</dbReference>
<dbReference type="GO" id="GO:0017000">
    <property type="term" value="P:antibiotic biosynthetic process"/>
    <property type="evidence" value="ECO:0007669"/>
    <property type="project" value="UniProtKB-ARBA"/>
</dbReference>
<proteinExistence type="predicted"/>
<protein>
    <submittedName>
        <fullName evidence="2">UDP-glucose:sterol glucosyltransferase</fullName>
    </submittedName>
</protein>
<feature type="non-terminal residue" evidence="2">
    <location>
        <position position="1"/>
    </location>
</feature>
<evidence type="ECO:0000313" key="2">
    <source>
        <dbReference type="EMBL" id="CAA9577642.1"/>
    </source>
</evidence>
<accession>A0A6J4VGX3</accession>
<dbReference type="SUPFAM" id="SSF53756">
    <property type="entry name" value="UDP-Glycosyltransferase/glycogen phosphorylase"/>
    <property type="match status" value="1"/>
</dbReference>
<dbReference type="GO" id="GO:0008194">
    <property type="term" value="F:UDP-glycosyltransferase activity"/>
    <property type="evidence" value="ECO:0007669"/>
    <property type="project" value="InterPro"/>
</dbReference>
<sequence length="295" mass="31395">TPTQAFPSPLTPALRLGGALNRLSFRVMRQMFWQGFKVADVATRRELGLGKGPWGGPYRALERNRVPALYGYSPHVLPRPADWPAEHHVTGYWFLGAPEGWTPPPDLAAFLDAGEPPVFVGFGSMGSRDPREAGRVALEALERSGRRGVLASGWGGLTAADLPDTVFPVTSIPHTWLFPRMAAVVHHGGAGTTGAALRAGVPSVVVPFGLDQPFWGRRVAALGVGTQPIPRKRLTSARLAKAITESTTDAAMLRRAGALGRDLGAEDGVGAAVALIHRFSGRQAEARRGGMVLSH</sequence>
<keyword evidence="2" id="KW-0808">Transferase</keyword>
<dbReference type="GO" id="GO:0016758">
    <property type="term" value="F:hexosyltransferase activity"/>
    <property type="evidence" value="ECO:0007669"/>
    <property type="project" value="UniProtKB-ARBA"/>
</dbReference>
<dbReference type="PANTHER" id="PTHR48050">
    <property type="entry name" value="STEROL 3-BETA-GLUCOSYLTRANSFERASE"/>
    <property type="match status" value="1"/>
</dbReference>
<dbReference type="AlphaFoldDB" id="A0A6J4VGX3"/>
<organism evidence="2">
    <name type="scientific">uncultured Thermomicrobiales bacterium</name>
    <dbReference type="NCBI Taxonomy" id="1645740"/>
    <lineage>
        <taxon>Bacteria</taxon>
        <taxon>Pseudomonadati</taxon>
        <taxon>Thermomicrobiota</taxon>
        <taxon>Thermomicrobia</taxon>
        <taxon>Thermomicrobiales</taxon>
        <taxon>environmental samples</taxon>
    </lineage>
</organism>
<evidence type="ECO:0000259" key="1">
    <source>
        <dbReference type="Pfam" id="PF06722"/>
    </source>
</evidence>
<dbReference type="Pfam" id="PF06722">
    <property type="entry name" value="EryCIII-like_C"/>
    <property type="match status" value="1"/>
</dbReference>
<dbReference type="InterPro" id="IPR050426">
    <property type="entry name" value="Glycosyltransferase_28"/>
</dbReference>
<name>A0A6J4VGX3_9BACT</name>
<dbReference type="FunFam" id="3.40.50.2000:FF:000009">
    <property type="entry name" value="Sterol 3-beta-glucosyltransferase UGT80A2"/>
    <property type="match status" value="1"/>
</dbReference>
<dbReference type="PANTHER" id="PTHR48050:SF13">
    <property type="entry name" value="STEROL 3-BETA-GLUCOSYLTRANSFERASE UGT80A2"/>
    <property type="match status" value="1"/>
</dbReference>
<dbReference type="InterPro" id="IPR010610">
    <property type="entry name" value="EryCIII-like_C"/>
</dbReference>
<reference evidence="2" key="1">
    <citation type="submission" date="2020-02" db="EMBL/GenBank/DDBJ databases">
        <authorList>
            <person name="Meier V. D."/>
        </authorList>
    </citation>
    <scope>NUCLEOTIDE SEQUENCE</scope>
    <source>
        <strain evidence="2">AVDCRST_MAG88</strain>
    </source>
</reference>
<gene>
    <name evidence="2" type="ORF">AVDCRST_MAG88-2974</name>
</gene>
<dbReference type="CDD" id="cd03784">
    <property type="entry name" value="GT1_Gtf-like"/>
    <property type="match status" value="1"/>
</dbReference>
<dbReference type="Gene3D" id="3.40.50.2000">
    <property type="entry name" value="Glycogen Phosphorylase B"/>
    <property type="match status" value="2"/>
</dbReference>